<evidence type="ECO:0000313" key="2">
    <source>
        <dbReference type="EMBL" id="MEP0947555.1"/>
    </source>
</evidence>
<reference evidence="2 3" key="1">
    <citation type="submission" date="2022-04" db="EMBL/GenBank/DDBJ databases">
        <title>Positive selection, recombination, and allopatry shape intraspecific diversity of widespread and dominant cyanobacteria.</title>
        <authorList>
            <person name="Wei J."/>
            <person name="Shu W."/>
            <person name="Hu C."/>
        </authorList>
    </citation>
    <scope>NUCLEOTIDE SEQUENCE [LARGE SCALE GENOMIC DNA]</scope>
    <source>
        <strain evidence="2 3">DQ-A4</strain>
    </source>
</reference>
<protein>
    <submittedName>
        <fullName evidence="2">NAD(P)-dependent oxidoreductase</fullName>
    </submittedName>
</protein>
<organism evidence="2 3">
    <name type="scientific">Leptolyngbya subtilissima DQ-A4</name>
    <dbReference type="NCBI Taxonomy" id="2933933"/>
    <lineage>
        <taxon>Bacteria</taxon>
        <taxon>Bacillati</taxon>
        <taxon>Cyanobacteriota</taxon>
        <taxon>Cyanophyceae</taxon>
        <taxon>Leptolyngbyales</taxon>
        <taxon>Leptolyngbyaceae</taxon>
        <taxon>Leptolyngbya group</taxon>
        <taxon>Leptolyngbya</taxon>
    </lineage>
</organism>
<dbReference type="Proteomes" id="UP001482513">
    <property type="component" value="Unassembled WGS sequence"/>
</dbReference>
<dbReference type="SUPFAM" id="SSF51735">
    <property type="entry name" value="NAD(P)-binding Rossmann-fold domains"/>
    <property type="match status" value="1"/>
</dbReference>
<dbReference type="InterPro" id="IPR036291">
    <property type="entry name" value="NAD(P)-bd_dom_sf"/>
</dbReference>
<accession>A0ABV0K4Y1</accession>
<dbReference type="EMBL" id="JAMPKX010000004">
    <property type="protein sequence ID" value="MEP0947555.1"/>
    <property type="molecule type" value="Genomic_DNA"/>
</dbReference>
<dbReference type="Pfam" id="PF01370">
    <property type="entry name" value="Epimerase"/>
    <property type="match status" value="1"/>
</dbReference>
<dbReference type="PANTHER" id="PTHR43245:SF13">
    <property type="entry name" value="UDP-D-APIOSE_UDP-D-XYLOSE SYNTHASE 2"/>
    <property type="match status" value="1"/>
</dbReference>
<proteinExistence type="predicted"/>
<feature type="domain" description="NAD-dependent epimerase/dehydratase" evidence="1">
    <location>
        <begin position="21"/>
        <end position="245"/>
    </location>
</feature>
<dbReference type="InterPro" id="IPR050177">
    <property type="entry name" value="Lipid_A_modif_metabolic_enz"/>
</dbReference>
<dbReference type="InterPro" id="IPR001509">
    <property type="entry name" value="Epimerase_deHydtase"/>
</dbReference>
<gene>
    <name evidence="2" type="ORF">NC992_11795</name>
</gene>
<keyword evidence="3" id="KW-1185">Reference proteome</keyword>
<dbReference type="Gene3D" id="3.40.50.720">
    <property type="entry name" value="NAD(P)-binding Rossmann-like Domain"/>
    <property type="match status" value="1"/>
</dbReference>
<evidence type="ECO:0000313" key="3">
    <source>
        <dbReference type="Proteomes" id="UP001482513"/>
    </source>
</evidence>
<sequence length="341" mass="38452">MKLSDLDTLSSTGPSPDCLRVFMTGASGCIGHYILELLLESDRYELFLLLRHPEKLQLPVQGNPRVHILQGGLENIEPFADLLPTIDIAILTAAAWGGDPAYVEAINVEANLGLLARLDRDRCQQVIYFSTASILSQRSEPLPEAGEIGTDYIRTKYECHHRLSELPVYDKITTVFPTLVFGGDKEKPYSFISAGLQDVTRWIGLARFFRADAGFHFAHAQDIATVVSYLVEHPSTQGYREYVLGNPPLTVNQAVEQICDYFGQHIWFRIPLSMWLTDVLIKLFRVQMAPWDYFCLHYRHFVYAGAVSPASFGMEPYCSTLADLMRVHGLPGVKRRKKIRG</sequence>
<comment type="caution">
    <text evidence="2">The sequence shown here is derived from an EMBL/GenBank/DDBJ whole genome shotgun (WGS) entry which is preliminary data.</text>
</comment>
<name>A0ABV0K4Y1_9CYAN</name>
<dbReference type="PANTHER" id="PTHR43245">
    <property type="entry name" value="BIFUNCTIONAL POLYMYXIN RESISTANCE PROTEIN ARNA"/>
    <property type="match status" value="1"/>
</dbReference>
<evidence type="ECO:0000259" key="1">
    <source>
        <dbReference type="Pfam" id="PF01370"/>
    </source>
</evidence>